<accession>A0ABY0QH05</accession>
<name>A0ABY0QH05_9BRAD</name>
<keyword evidence="3" id="KW-1185">Reference proteome</keyword>
<evidence type="ECO:0000313" key="1">
    <source>
        <dbReference type="EMBL" id="SDK38710.1"/>
    </source>
</evidence>
<gene>
    <name evidence="1" type="ORF">SAMN05444163_7991</name>
    <name evidence="2" type="ORF">SAMN05444163_8184</name>
</gene>
<evidence type="ECO:0000313" key="3">
    <source>
        <dbReference type="Proteomes" id="UP000198803"/>
    </source>
</evidence>
<sequence>MAKRKAKFSRQEYAGLIRSGSIEVTCGNCGTKMQPDKDDWVSCPKCQKELGEWDKFDFKKSVIIGRKH</sequence>
<reference evidence="1 3" key="1">
    <citation type="submission" date="2016-10" db="EMBL/GenBank/DDBJ databases">
        <authorList>
            <person name="Varghese N."/>
            <person name="Submissions S."/>
        </authorList>
    </citation>
    <scope>NUCLEOTIDE SEQUENCE [LARGE SCALE GENOMIC DNA]</scope>
    <source>
        <strain evidence="1 3">GAS524</strain>
    </source>
</reference>
<evidence type="ECO:0000313" key="2">
    <source>
        <dbReference type="EMBL" id="SDK46722.1"/>
    </source>
</evidence>
<dbReference type="EMBL" id="LT629693">
    <property type="protein sequence ID" value="SDK46722.1"/>
    <property type="molecule type" value="Genomic_DNA"/>
</dbReference>
<organism evidence="1 3">
    <name type="scientific">Bradyrhizobium ottawaense</name>
    <dbReference type="NCBI Taxonomy" id="931866"/>
    <lineage>
        <taxon>Bacteria</taxon>
        <taxon>Pseudomonadati</taxon>
        <taxon>Pseudomonadota</taxon>
        <taxon>Alphaproteobacteria</taxon>
        <taxon>Hyphomicrobiales</taxon>
        <taxon>Nitrobacteraceae</taxon>
        <taxon>Bradyrhizobium</taxon>
    </lineage>
</organism>
<dbReference type="Proteomes" id="UP000198803">
    <property type="component" value="Chromosome I"/>
</dbReference>
<dbReference type="RefSeq" id="WP_091977020.1">
    <property type="nucleotide sequence ID" value="NZ_LT629693.1"/>
</dbReference>
<dbReference type="EMBL" id="LT629693">
    <property type="protein sequence ID" value="SDK38710.1"/>
    <property type="molecule type" value="Genomic_DNA"/>
</dbReference>
<protein>
    <submittedName>
        <fullName evidence="1">Uncharacterized protein</fullName>
    </submittedName>
</protein>
<proteinExistence type="predicted"/>